<evidence type="ECO:0000256" key="1">
    <source>
        <dbReference type="SAM" id="Phobius"/>
    </source>
</evidence>
<accession>A0A2P2K2Q2</accession>
<evidence type="ECO:0000313" key="2">
    <source>
        <dbReference type="EMBL" id="MBX00010.1"/>
    </source>
</evidence>
<dbReference type="AlphaFoldDB" id="A0A2P2K2Q2"/>
<keyword evidence="1" id="KW-0812">Transmembrane</keyword>
<keyword evidence="1" id="KW-0472">Membrane</keyword>
<reference evidence="2" key="1">
    <citation type="submission" date="2018-02" db="EMBL/GenBank/DDBJ databases">
        <title>Rhizophora mucronata_Transcriptome.</title>
        <authorList>
            <person name="Meera S.P."/>
            <person name="Sreeshan A."/>
            <person name="Augustine A."/>
        </authorList>
    </citation>
    <scope>NUCLEOTIDE SEQUENCE</scope>
    <source>
        <tissue evidence="2">Leaf</tissue>
    </source>
</reference>
<feature type="transmembrane region" description="Helical" evidence="1">
    <location>
        <begin position="14"/>
        <end position="34"/>
    </location>
</feature>
<organism evidence="2">
    <name type="scientific">Rhizophora mucronata</name>
    <name type="common">Asiatic mangrove</name>
    <dbReference type="NCBI Taxonomy" id="61149"/>
    <lineage>
        <taxon>Eukaryota</taxon>
        <taxon>Viridiplantae</taxon>
        <taxon>Streptophyta</taxon>
        <taxon>Embryophyta</taxon>
        <taxon>Tracheophyta</taxon>
        <taxon>Spermatophyta</taxon>
        <taxon>Magnoliopsida</taxon>
        <taxon>eudicotyledons</taxon>
        <taxon>Gunneridae</taxon>
        <taxon>Pentapetalae</taxon>
        <taxon>rosids</taxon>
        <taxon>fabids</taxon>
        <taxon>Malpighiales</taxon>
        <taxon>Rhizophoraceae</taxon>
        <taxon>Rhizophora</taxon>
    </lineage>
</organism>
<proteinExistence type="predicted"/>
<dbReference type="EMBL" id="GGEC01019526">
    <property type="protein sequence ID" value="MBX00010.1"/>
    <property type="molecule type" value="Transcribed_RNA"/>
</dbReference>
<protein>
    <submittedName>
        <fullName evidence="2">Uncharacterized protein</fullName>
    </submittedName>
</protein>
<keyword evidence="1" id="KW-1133">Transmembrane helix</keyword>
<name>A0A2P2K2Q2_RHIMU</name>
<sequence>MCPCRYAWFHDANYTFPIFKTVGLMPWMCFLIVLKHQL</sequence>